<sequence>MASAQPTEGGLTGTERLISPWPARISQAIATIAPQFREDPCVTYLLNNLPDDQRIPYLDTFFRFLISAAVANGSTIYEAADWNSATVVVPPGKDVANPVHLVPSGGLGVFAKMGVSGTVKMLYEFPRQIGQCKGPALGKRPFYYVFLVATVPESRGQGLASKTLQQVLHVAQKEQTPAYLEASTEASRRVYAKLGFKQVGTVVLGKGKCDAKGLPKKNGPGITIWPMVWEPLDAVQSQ</sequence>
<dbReference type="PANTHER" id="PTHR42791:SF1">
    <property type="entry name" value="N-ACETYLTRANSFERASE DOMAIN-CONTAINING PROTEIN"/>
    <property type="match status" value="1"/>
</dbReference>
<dbReference type="AlphaFoldDB" id="A0A2H4SCU6"/>
<dbReference type="VEuPathDB" id="FungiDB:A9K55_006782"/>
<feature type="domain" description="N-acetyltransferase" evidence="1">
    <location>
        <begin position="130"/>
        <end position="220"/>
    </location>
</feature>
<keyword evidence="2" id="KW-0012">Acyltransferase</keyword>
<dbReference type="InterPro" id="IPR052523">
    <property type="entry name" value="Trichothecene_AcTrans"/>
</dbReference>
<organism evidence="2 3">
    <name type="scientific">Cordyceps militaris</name>
    <name type="common">Caterpillar fungus</name>
    <name type="synonym">Clavaria militaris</name>
    <dbReference type="NCBI Taxonomy" id="73501"/>
    <lineage>
        <taxon>Eukaryota</taxon>
        <taxon>Fungi</taxon>
        <taxon>Dikarya</taxon>
        <taxon>Ascomycota</taxon>
        <taxon>Pezizomycotina</taxon>
        <taxon>Sordariomycetes</taxon>
        <taxon>Hypocreomycetidae</taxon>
        <taxon>Hypocreales</taxon>
        <taxon>Cordycipitaceae</taxon>
        <taxon>Cordyceps</taxon>
    </lineage>
</organism>
<dbReference type="VEuPathDB" id="FungiDB:CCM_02118"/>
<dbReference type="SUPFAM" id="SSF55729">
    <property type="entry name" value="Acyl-CoA N-acyltransferases (Nat)"/>
    <property type="match status" value="1"/>
</dbReference>
<keyword evidence="2" id="KW-0808">Transferase</keyword>
<reference evidence="2 3" key="1">
    <citation type="journal article" date="2017" name="BMC Genomics">
        <title>Chromosome level assembly and secondary metabolite potential of the parasitic fungus Cordyceps militaris.</title>
        <authorList>
            <person name="Kramer G.J."/>
            <person name="Nodwell J.R."/>
        </authorList>
    </citation>
    <scope>NUCLEOTIDE SEQUENCE [LARGE SCALE GENOMIC DNA]</scope>
    <source>
        <strain evidence="2 3">ATCC 34164</strain>
    </source>
</reference>
<proteinExistence type="predicted"/>
<dbReference type="GO" id="GO:0016747">
    <property type="term" value="F:acyltransferase activity, transferring groups other than amino-acyl groups"/>
    <property type="evidence" value="ECO:0007669"/>
    <property type="project" value="InterPro"/>
</dbReference>
<dbReference type="InterPro" id="IPR000182">
    <property type="entry name" value="GNAT_dom"/>
</dbReference>
<dbReference type="EMBL" id="CP023323">
    <property type="protein sequence ID" value="ATY60917.1"/>
    <property type="molecule type" value="Genomic_DNA"/>
</dbReference>
<evidence type="ECO:0000313" key="3">
    <source>
        <dbReference type="Proteomes" id="UP000323067"/>
    </source>
</evidence>
<accession>A0A2H4SCU6</accession>
<dbReference type="InterPro" id="IPR016181">
    <property type="entry name" value="Acyl_CoA_acyltransferase"/>
</dbReference>
<dbReference type="Pfam" id="PF00583">
    <property type="entry name" value="Acetyltransf_1"/>
    <property type="match status" value="1"/>
</dbReference>
<dbReference type="PANTHER" id="PTHR42791">
    <property type="entry name" value="GNAT FAMILY ACETYLTRANSFERASE"/>
    <property type="match status" value="1"/>
</dbReference>
<evidence type="ECO:0000259" key="1">
    <source>
        <dbReference type="PROSITE" id="PS51186"/>
    </source>
</evidence>
<evidence type="ECO:0000313" key="2">
    <source>
        <dbReference type="EMBL" id="ATY60917.1"/>
    </source>
</evidence>
<name>A0A2H4SCU6_CORMI</name>
<protein>
    <submittedName>
        <fullName evidence="2">Acyl-N-acyltransferase</fullName>
    </submittedName>
</protein>
<dbReference type="Gene3D" id="3.40.630.30">
    <property type="match status" value="1"/>
</dbReference>
<dbReference type="PROSITE" id="PS51186">
    <property type="entry name" value="GNAT"/>
    <property type="match status" value="1"/>
</dbReference>
<gene>
    <name evidence="2" type="ORF">A9K55_006782</name>
</gene>
<dbReference type="OrthoDB" id="544277at2759"/>
<dbReference type="Proteomes" id="UP000323067">
    <property type="component" value="Chromosome vi"/>
</dbReference>